<reference evidence="1 2" key="1">
    <citation type="journal article" date="2016" name="Genome Announc.">
        <title>Draft Genome Sequences of Five Rapidly Growing Mycobacterium Species, M. thermoresistibile, M. fortuitum subsp. acetamidolyticum, M. canariasense, M. brisbanense, and M. novocastrense.</title>
        <authorList>
            <person name="Katahira K."/>
            <person name="Ogura Y."/>
            <person name="Gotoh Y."/>
            <person name="Hayashi T."/>
        </authorList>
    </citation>
    <scope>NUCLEOTIDE SEQUENCE [LARGE SCALE GENOMIC DNA]</scope>
    <source>
        <strain evidence="1 2">JCM6362</strain>
    </source>
</reference>
<name>A0A100XBA7_MYCTH</name>
<sequence>MFAPTDEDGDHVKKLAVLTTGLAGAGVAALLGSAVAASQPDLGSLNVVGEPYAKAVAILKSQGVKASFGGSFGHGVPQAQCLVDSQKISSSGRMLLMLDCTKGSQENLQDIGGPTVGSNGVTTVTATPVVPVPGAPGAGVAPPPPPA</sequence>
<reference evidence="2" key="2">
    <citation type="submission" date="2016-02" db="EMBL/GenBank/DDBJ databases">
        <title>Draft genome sequence of five rapidly growing Mycobacterium species.</title>
        <authorList>
            <person name="Katahira K."/>
            <person name="Gotou Y."/>
            <person name="Iida K."/>
            <person name="Ogura Y."/>
            <person name="Hayashi T."/>
        </authorList>
    </citation>
    <scope>NUCLEOTIDE SEQUENCE [LARGE SCALE GENOMIC DNA]</scope>
    <source>
        <strain evidence="2">JCM6362</strain>
    </source>
</reference>
<comment type="caution">
    <text evidence="1">The sequence shown here is derived from an EMBL/GenBank/DDBJ whole genome shotgun (WGS) entry which is preliminary data.</text>
</comment>
<dbReference type="OMA" id="LLMLDCT"/>
<dbReference type="AlphaFoldDB" id="A0A100XBA7"/>
<dbReference type="Proteomes" id="UP000069654">
    <property type="component" value="Unassembled WGS sequence"/>
</dbReference>
<evidence type="ECO:0008006" key="3">
    <source>
        <dbReference type="Google" id="ProtNLM"/>
    </source>
</evidence>
<protein>
    <recommendedName>
        <fullName evidence="3">PASTA domain-containing protein</fullName>
    </recommendedName>
</protein>
<proteinExistence type="predicted"/>
<evidence type="ECO:0000313" key="1">
    <source>
        <dbReference type="EMBL" id="GAT13422.1"/>
    </source>
</evidence>
<dbReference type="STRING" id="1797.RMCT_0393"/>
<organism evidence="1 2">
    <name type="scientific">Mycolicibacterium thermoresistibile</name>
    <name type="common">Mycobacterium thermoresistibile</name>
    <dbReference type="NCBI Taxonomy" id="1797"/>
    <lineage>
        <taxon>Bacteria</taxon>
        <taxon>Bacillati</taxon>
        <taxon>Actinomycetota</taxon>
        <taxon>Actinomycetes</taxon>
        <taxon>Mycobacteriales</taxon>
        <taxon>Mycobacteriaceae</taxon>
        <taxon>Mycolicibacterium</taxon>
    </lineage>
</organism>
<dbReference type="EMBL" id="BCTB01000002">
    <property type="protein sequence ID" value="GAT13422.1"/>
    <property type="molecule type" value="Genomic_DNA"/>
</dbReference>
<gene>
    <name evidence="1" type="ORF">RMCT_0393</name>
</gene>
<accession>A0A100XBA7</accession>
<evidence type="ECO:0000313" key="2">
    <source>
        <dbReference type="Proteomes" id="UP000069654"/>
    </source>
</evidence>